<dbReference type="EMBL" id="CP066776">
    <property type="protein sequence ID" value="QQL45615.1"/>
    <property type="molecule type" value="Genomic_DNA"/>
</dbReference>
<dbReference type="Gene3D" id="3.40.50.10490">
    <property type="entry name" value="Glucose-6-phosphate isomerase like protein, domain 1"/>
    <property type="match status" value="1"/>
</dbReference>
<dbReference type="CDD" id="cd05014">
    <property type="entry name" value="SIS_Kpsf"/>
    <property type="match status" value="1"/>
</dbReference>
<gene>
    <name evidence="6" type="ORF">G3M56_003225</name>
</gene>
<keyword evidence="7" id="KW-1185">Reference proteome</keyword>
<reference evidence="6 7" key="1">
    <citation type="submission" date="2020-12" db="EMBL/GenBank/DDBJ databases">
        <title>Sulforoseuscoccus oceanibium gen. nov., sp. nov., a representative of the phylum Verrucomicrobia with special cytoplasmic membrane, and proposal of Sulforoseuscoccusaceae fam. nov.</title>
        <authorList>
            <person name="Xi F."/>
        </authorList>
    </citation>
    <scope>NUCLEOTIDE SEQUENCE [LARGE SCALE GENOMIC DNA]</scope>
    <source>
        <strain evidence="6 7">T37</strain>
    </source>
</reference>
<comment type="similarity">
    <text evidence="1 4">Belongs to the SIS family. GutQ/KpsF subfamily.</text>
</comment>
<dbReference type="InterPro" id="IPR035474">
    <property type="entry name" value="SIS_Kpsf"/>
</dbReference>
<dbReference type="PANTHER" id="PTHR42745">
    <property type="match status" value="1"/>
</dbReference>
<feature type="site" description="Catalytically relevant" evidence="5">
    <location>
        <position position="189"/>
    </location>
</feature>
<dbReference type="RefSeq" id="WP_164363252.1">
    <property type="nucleotide sequence ID" value="NZ_CP066776.1"/>
</dbReference>
<dbReference type="GO" id="GO:0097367">
    <property type="term" value="F:carbohydrate derivative binding"/>
    <property type="evidence" value="ECO:0007669"/>
    <property type="project" value="InterPro"/>
</dbReference>
<dbReference type="Pfam" id="PF01380">
    <property type="entry name" value="SIS"/>
    <property type="match status" value="1"/>
</dbReference>
<keyword evidence="2" id="KW-0677">Repeat</keyword>
<dbReference type="KEGG" id="soa:G3M56_003225"/>
<evidence type="ECO:0000256" key="2">
    <source>
        <dbReference type="ARBA" id="ARBA00022737"/>
    </source>
</evidence>
<keyword evidence="6" id="KW-0413">Isomerase</keyword>
<accession>A0A6B3L3G3</accession>
<name>A0A6B3L3G3_9BACT</name>
<proteinExistence type="inferred from homology"/>
<dbReference type="CDD" id="cd04604">
    <property type="entry name" value="CBS_pair_SIS_assoc"/>
    <property type="match status" value="1"/>
</dbReference>
<dbReference type="PROSITE" id="PS51464">
    <property type="entry name" value="SIS"/>
    <property type="match status" value="1"/>
</dbReference>
<dbReference type="InterPro" id="IPR004800">
    <property type="entry name" value="KdsD/KpsF-type"/>
</dbReference>
<dbReference type="AlphaFoldDB" id="A0A6B3L3G3"/>
<feature type="site" description="Catalytically relevant" evidence="5">
    <location>
        <position position="107"/>
    </location>
</feature>
<evidence type="ECO:0000256" key="3">
    <source>
        <dbReference type="ARBA" id="ARBA00023122"/>
    </source>
</evidence>
<sequence length="322" mass="34533">MSERLPDPSVEAARVFDAEIAALHSVRDSVLPTFNRAVELILEASGKVVVTGLGKSGLIGRKIAATMASTGRTATFINAADALHGDLGMVARGDVVLMLSNSAATNELVLMMPTLRRLGVKVIGIFGETETELARSVDVVLHARISAEGCPLELAPMSSSTAALVVGDALAAALMKDVGFSESDFALYHPAGSLGRRLLLTAEDVMHRGESFSVVTPETSFRELVSEMTRTNLGAVCVENGDGTLAGVITDGDVRRTIMREDPFQLVARDIMTENPVTIRPQAKLAEVLAEMEMPKRRIYVIPVVDDEQRIAGLVRMHDIVR</sequence>
<feature type="site" description="Catalytically relevant" evidence="5">
    <location>
        <position position="148"/>
    </location>
</feature>
<dbReference type="Gene3D" id="3.10.580.10">
    <property type="entry name" value="CBS-domain"/>
    <property type="match status" value="1"/>
</dbReference>
<dbReference type="PIRSF" id="PIRSF004692">
    <property type="entry name" value="KdsD_KpsF"/>
    <property type="match status" value="1"/>
</dbReference>
<dbReference type="SUPFAM" id="SSF53697">
    <property type="entry name" value="SIS domain"/>
    <property type="match status" value="1"/>
</dbReference>
<evidence type="ECO:0000256" key="4">
    <source>
        <dbReference type="PIRNR" id="PIRNR004692"/>
    </source>
</evidence>
<dbReference type="PANTHER" id="PTHR42745:SF1">
    <property type="entry name" value="ARABINOSE 5-PHOSPHATE ISOMERASE KDSD"/>
    <property type="match status" value="1"/>
</dbReference>
<dbReference type="GO" id="GO:0005975">
    <property type="term" value="P:carbohydrate metabolic process"/>
    <property type="evidence" value="ECO:0007669"/>
    <property type="project" value="InterPro"/>
</dbReference>
<dbReference type="PROSITE" id="PS51371">
    <property type="entry name" value="CBS"/>
    <property type="match status" value="2"/>
</dbReference>
<evidence type="ECO:0000256" key="1">
    <source>
        <dbReference type="ARBA" id="ARBA00008165"/>
    </source>
</evidence>
<dbReference type="InterPro" id="IPR000644">
    <property type="entry name" value="CBS_dom"/>
</dbReference>
<protein>
    <submittedName>
        <fullName evidence="6">KpsF/GutQ family sugar-phosphate isomerase</fullName>
    </submittedName>
</protein>
<organism evidence="6 7">
    <name type="scientific">Sulfuriroseicoccus oceanibius</name>
    <dbReference type="NCBI Taxonomy" id="2707525"/>
    <lineage>
        <taxon>Bacteria</taxon>
        <taxon>Pseudomonadati</taxon>
        <taxon>Verrucomicrobiota</taxon>
        <taxon>Verrucomicrobiia</taxon>
        <taxon>Verrucomicrobiales</taxon>
        <taxon>Verrucomicrobiaceae</taxon>
        <taxon>Sulfuriroseicoccus</taxon>
    </lineage>
</organism>
<evidence type="ECO:0000256" key="5">
    <source>
        <dbReference type="PIRSR" id="PIRSR004692-3"/>
    </source>
</evidence>
<dbReference type="Proteomes" id="UP000475117">
    <property type="component" value="Chromosome"/>
</dbReference>
<dbReference type="SMART" id="SM00116">
    <property type="entry name" value="CBS"/>
    <property type="match status" value="2"/>
</dbReference>
<evidence type="ECO:0000313" key="6">
    <source>
        <dbReference type="EMBL" id="QQL45615.1"/>
    </source>
</evidence>
<dbReference type="NCBIfam" id="TIGR00393">
    <property type="entry name" value="kpsF"/>
    <property type="match status" value="1"/>
</dbReference>
<dbReference type="InterPro" id="IPR050986">
    <property type="entry name" value="GutQ/KpsF_isomerases"/>
</dbReference>
<dbReference type="SUPFAM" id="SSF54631">
    <property type="entry name" value="CBS-domain pair"/>
    <property type="match status" value="1"/>
</dbReference>
<dbReference type="GO" id="GO:0016853">
    <property type="term" value="F:isomerase activity"/>
    <property type="evidence" value="ECO:0007669"/>
    <property type="project" value="UniProtKB-KW"/>
</dbReference>
<dbReference type="InterPro" id="IPR001347">
    <property type="entry name" value="SIS_dom"/>
</dbReference>
<evidence type="ECO:0000313" key="7">
    <source>
        <dbReference type="Proteomes" id="UP000475117"/>
    </source>
</evidence>
<dbReference type="InterPro" id="IPR046348">
    <property type="entry name" value="SIS_dom_sf"/>
</dbReference>
<dbReference type="Pfam" id="PF00571">
    <property type="entry name" value="CBS"/>
    <property type="match status" value="2"/>
</dbReference>
<feature type="site" description="Catalytically relevant" evidence="5">
    <location>
        <position position="55"/>
    </location>
</feature>
<dbReference type="InterPro" id="IPR046342">
    <property type="entry name" value="CBS_dom_sf"/>
</dbReference>
<keyword evidence="3" id="KW-0129">CBS domain</keyword>
<dbReference type="GO" id="GO:1901135">
    <property type="term" value="P:carbohydrate derivative metabolic process"/>
    <property type="evidence" value="ECO:0007669"/>
    <property type="project" value="InterPro"/>
</dbReference>